<organism evidence="1 2">
    <name type="scientific">Leptolyngbya cf. ectocarpi LEGE 11479</name>
    <dbReference type="NCBI Taxonomy" id="1828722"/>
    <lineage>
        <taxon>Bacteria</taxon>
        <taxon>Bacillati</taxon>
        <taxon>Cyanobacteriota</taxon>
        <taxon>Cyanophyceae</taxon>
        <taxon>Leptolyngbyales</taxon>
        <taxon>Leptolyngbyaceae</taxon>
        <taxon>Leptolyngbya group</taxon>
        <taxon>Leptolyngbya</taxon>
    </lineage>
</organism>
<keyword evidence="2" id="KW-1185">Reference proteome</keyword>
<dbReference type="AlphaFoldDB" id="A0A928ZYK0"/>
<evidence type="ECO:0000313" key="2">
    <source>
        <dbReference type="Proteomes" id="UP000615026"/>
    </source>
</evidence>
<gene>
    <name evidence="1" type="ORF">IQ260_24485</name>
</gene>
<proteinExistence type="predicted"/>
<accession>A0A928ZYK0</accession>
<dbReference type="RefSeq" id="WP_193995690.1">
    <property type="nucleotide sequence ID" value="NZ_JADEXP010000323.1"/>
</dbReference>
<comment type="caution">
    <text evidence="1">The sequence shown here is derived from an EMBL/GenBank/DDBJ whole genome shotgun (WGS) entry which is preliminary data.</text>
</comment>
<sequence length="117" mass="12974">MPDSMTPSVPTLAQLTIQVLVPCLPHIFVSDTNPLLHDPTLATLPEVSHKQLEAGQVLWQELWPDISRDYETVTAVQKVARTPDSPVWKSTFEQGLISILSRNEALAKSLAEILCNM</sequence>
<protein>
    <submittedName>
        <fullName evidence="1">Uncharacterized protein</fullName>
    </submittedName>
</protein>
<evidence type="ECO:0000313" key="1">
    <source>
        <dbReference type="EMBL" id="MBE9069805.1"/>
    </source>
</evidence>
<name>A0A928ZYK0_LEPEC</name>
<dbReference type="EMBL" id="JADEXP010000323">
    <property type="protein sequence ID" value="MBE9069805.1"/>
    <property type="molecule type" value="Genomic_DNA"/>
</dbReference>
<dbReference type="Proteomes" id="UP000615026">
    <property type="component" value="Unassembled WGS sequence"/>
</dbReference>
<reference evidence="1" key="1">
    <citation type="submission" date="2020-10" db="EMBL/GenBank/DDBJ databases">
        <authorList>
            <person name="Castelo-Branco R."/>
            <person name="Eusebio N."/>
            <person name="Adriana R."/>
            <person name="Vieira A."/>
            <person name="Brugerolle De Fraissinette N."/>
            <person name="Rezende De Castro R."/>
            <person name="Schneider M.P."/>
            <person name="Vasconcelos V."/>
            <person name="Leao P.N."/>
        </authorList>
    </citation>
    <scope>NUCLEOTIDE SEQUENCE</scope>
    <source>
        <strain evidence="1">LEGE 11479</strain>
    </source>
</reference>